<organism evidence="2 3">
    <name type="scientific">Paractinoplanes hotanensis</name>
    <dbReference type="NCBI Taxonomy" id="2906497"/>
    <lineage>
        <taxon>Bacteria</taxon>
        <taxon>Bacillati</taxon>
        <taxon>Actinomycetota</taxon>
        <taxon>Actinomycetes</taxon>
        <taxon>Micromonosporales</taxon>
        <taxon>Micromonosporaceae</taxon>
        <taxon>Paractinoplanes</taxon>
    </lineage>
</organism>
<evidence type="ECO:0000313" key="3">
    <source>
        <dbReference type="Proteomes" id="UP001523216"/>
    </source>
</evidence>
<dbReference type="Proteomes" id="UP001523216">
    <property type="component" value="Unassembled WGS sequence"/>
</dbReference>
<feature type="region of interest" description="Disordered" evidence="1">
    <location>
        <begin position="28"/>
        <end position="52"/>
    </location>
</feature>
<proteinExistence type="predicted"/>
<evidence type="ECO:0000256" key="1">
    <source>
        <dbReference type="SAM" id="MobiDB-lite"/>
    </source>
</evidence>
<evidence type="ECO:0000313" key="2">
    <source>
        <dbReference type="EMBL" id="MCM4081993.1"/>
    </source>
</evidence>
<protein>
    <submittedName>
        <fullName evidence="2">Uncharacterized protein</fullName>
    </submittedName>
</protein>
<comment type="caution">
    <text evidence="2">The sequence shown here is derived from an EMBL/GenBank/DDBJ whole genome shotgun (WGS) entry which is preliminary data.</text>
</comment>
<gene>
    <name evidence="2" type="ORF">LXN57_30950</name>
</gene>
<sequence>MPAYKAFAGVDDLHAGLRRIADRHPGVASLRQFPSGQHADDRPDRPPPRRFR</sequence>
<dbReference type="RefSeq" id="WP_251801707.1">
    <property type="nucleotide sequence ID" value="NZ_JAMQOL010000044.1"/>
</dbReference>
<name>A0ABT0Y909_9ACTN</name>
<dbReference type="EMBL" id="JAMQOL010000044">
    <property type="protein sequence ID" value="MCM4081993.1"/>
    <property type="molecule type" value="Genomic_DNA"/>
</dbReference>
<keyword evidence="3" id="KW-1185">Reference proteome</keyword>
<accession>A0ABT0Y909</accession>
<feature type="compositionally biased region" description="Basic and acidic residues" evidence="1">
    <location>
        <begin position="38"/>
        <end position="52"/>
    </location>
</feature>
<reference evidence="2 3" key="1">
    <citation type="submission" date="2022-06" db="EMBL/GenBank/DDBJ databases">
        <title>Actinoplanes abujensis sp. nov., isolated from Nigerian arid soil.</title>
        <authorList>
            <person name="Ding P."/>
        </authorList>
    </citation>
    <scope>NUCLEOTIDE SEQUENCE [LARGE SCALE GENOMIC DNA]</scope>
    <source>
        <strain evidence="3">TRM88002</strain>
    </source>
</reference>